<gene>
    <name evidence="1" type="ORF">QAD02_015010</name>
</gene>
<reference evidence="1" key="1">
    <citation type="submission" date="2023-04" db="EMBL/GenBank/DDBJ databases">
        <title>A chromosome-level genome assembly of the parasitoid wasp Eretmocerus hayati.</title>
        <authorList>
            <person name="Zhong Y."/>
            <person name="Liu S."/>
            <person name="Liu Y."/>
        </authorList>
    </citation>
    <scope>NUCLEOTIDE SEQUENCE</scope>
    <source>
        <strain evidence="1">ZJU_SS_LIU_2023</strain>
    </source>
</reference>
<dbReference type="EMBL" id="CM056742">
    <property type="protein sequence ID" value="KAJ8679223.1"/>
    <property type="molecule type" value="Genomic_DNA"/>
</dbReference>
<accession>A0ACC2P742</accession>
<evidence type="ECO:0000313" key="1">
    <source>
        <dbReference type="EMBL" id="KAJ8679223.1"/>
    </source>
</evidence>
<name>A0ACC2P742_9HYME</name>
<keyword evidence="2" id="KW-1185">Reference proteome</keyword>
<dbReference type="Proteomes" id="UP001239111">
    <property type="component" value="Chromosome 2"/>
</dbReference>
<organism evidence="1 2">
    <name type="scientific">Eretmocerus hayati</name>
    <dbReference type="NCBI Taxonomy" id="131215"/>
    <lineage>
        <taxon>Eukaryota</taxon>
        <taxon>Metazoa</taxon>
        <taxon>Ecdysozoa</taxon>
        <taxon>Arthropoda</taxon>
        <taxon>Hexapoda</taxon>
        <taxon>Insecta</taxon>
        <taxon>Pterygota</taxon>
        <taxon>Neoptera</taxon>
        <taxon>Endopterygota</taxon>
        <taxon>Hymenoptera</taxon>
        <taxon>Apocrita</taxon>
        <taxon>Proctotrupomorpha</taxon>
        <taxon>Chalcidoidea</taxon>
        <taxon>Aphelinidae</taxon>
        <taxon>Aphelininae</taxon>
        <taxon>Eretmocerus</taxon>
    </lineage>
</organism>
<evidence type="ECO:0000313" key="2">
    <source>
        <dbReference type="Proteomes" id="UP001239111"/>
    </source>
</evidence>
<protein>
    <submittedName>
        <fullName evidence="1">Uncharacterized protein</fullName>
    </submittedName>
</protein>
<sequence>MIDNPEYAADVSDKIHSERLLEMVNSLEGPTRSIEQIKAAWRGVVQHVKRNVENNKHLDEYHTMVHEAIIKRDKFRGATNDSNASPCTSKFIANKKHKMNPNNSCISPAEEASEADYPSSEGTEHLEETLDYSDCCSETQSQPRLHVPPKSVKPLDKESVTKRIESYRKMQDRAFEIMEQEKESQIHTPTNATTKSGCQVPISVAFEKEINKVLDVEQQDMVKQVQECSDQLKEKMLSTVRSKLNDGRKCILKWVNTEFLEVSDRLDDFKESIESQCSSANDVVSVASVETKEVQDLMNNAAGKALTEFYIPT</sequence>
<comment type="caution">
    <text evidence="1">The sequence shown here is derived from an EMBL/GenBank/DDBJ whole genome shotgun (WGS) entry which is preliminary data.</text>
</comment>
<proteinExistence type="predicted"/>